<evidence type="ECO:0000256" key="10">
    <source>
        <dbReference type="ARBA" id="ARBA00022741"/>
    </source>
</evidence>
<dbReference type="GO" id="GO:0005524">
    <property type="term" value="F:ATP binding"/>
    <property type="evidence" value="ECO:0007669"/>
    <property type="project" value="UniProtKB-KW"/>
</dbReference>
<keyword evidence="10 15" id="KW-0547">Nucleotide-binding</keyword>
<dbReference type="InterPro" id="IPR038019">
    <property type="entry name" value="PRib_AMP_CycHydrolase_sf"/>
</dbReference>
<dbReference type="GO" id="GO:0004636">
    <property type="term" value="F:phosphoribosyl-ATP diphosphatase activity"/>
    <property type="evidence" value="ECO:0007669"/>
    <property type="project" value="UniProtKB-UniRule"/>
</dbReference>
<dbReference type="SUPFAM" id="SSF101386">
    <property type="entry name" value="all-alpha NTP pyrophosphatases"/>
    <property type="match status" value="1"/>
</dbReference>
<dbReference type="InterPro" id="IPR023019">
    <property type="entry name" value="His_synth_HisIE"/>
</dbReference>
<comment type="similarity">
    <text evidence="7 15">In the N-terminal section; belongs to the PRA-CH family.</text>
</comment>
<dbReference type="PANTHER" id="PTHR42945">
    <property type="entry name" value="HISTIDINE BIOSYNTHESIS BIFUNCTIONAL PROTEIN"/>
    <property type="match status" value="1"/>
</dbReference>
<dbReference type="eggNOG" id="COG0139">
    <property type="taxonomic scope" value="Bacteria"/>
</dbReference>
<evidence type="ECO:0000256" key="3">
    <source>
        <dbReference type="ARBA" id="ARBA00004496"/>
    </source>
</evidence>
<dbReference type="InterPro" id="IPR008179">
    <property type="entry name" value="HisE"/>
</dbReference>
<dbReference type="Proteomes" id="UP000044071">
    <property type="component" value="Unassembled WGS sequence"/>
</dbReference>
<dbReference type="OrthoDB" id="9795769at2"/>
<dbReference type="EC" id="3.6.1.31" evidence="15"/>
<evidence type="ECO:0000256" key="11">
    <source>
        <dbReference type="ARBA" id="ARBA00022801"/>
    </source>
</evidence>
<evidence type="ECO:0000256" key="12">
    <source>
        <dbReference type="ARBA" id="ARBA00022840"/>
    </source>
</evidence>
<keyword evidence="12 15" id="KW-0067">ATP-binding</keyword>
<evidence type="ECO:0000256" key="5">
    <source>
        <dbReference type="ARBA" id="ARBA00005204"/>
    </source>
</evidence>
<keyword evidence="9 15" id="KW-0028">Amino-acid biosynthesis</keyword>
<evidence type="ECO:0000256" key="6">
    <source>
        <dbReference type="ARBA" id="ARBA00007731"/>
    </source>
</evidence>
<dbReference type="Pfam" id="PF01502">
    <property type="entry name" value="PRA-CH"/>
    <property type="match status" value="1"/>
</dbReference>
<feature type="region of interest" description="Phosphoribosyl-AMP cyclohydrolase" evidence="15">
    <location>
        <begin position="1"/>
        <end position="114"/>
    </location>
</feature>
<protein>
    <recommendedName>
        <fullName evidence="15">Histidine biosynthesis bifunctional protein HisIE</fullName>
    </recommendedName>
    <domain>
        <recommendedName>
            <fullName evidence="15">Phosphoribosyl-AMP cyclohydrolase</fullName>
            <shortName evidence="15">PRA-CH</shortName>
            <ecNumber evidence="15">3.5.4.19</ecNumber>
        </recommendedName>
    </domain>
    <domain>
        <recommendedName>
            <fullName evidence="15">Phosphoribosyl-ATP pyrophosphatase</fullName>
            <shortName evidence="15">PRA-PH</shortName>
            <ecNumber evidence="15">3.6.1.31</ecNumber>
        </recommendedName>
    </domain>
</protein>
<dbReference type="Gene3D" id="1.10.287.1080">
    <property type="entry name" value="MazG-like"/>
    <property type="match status" value="1"/>
</dbReference>
<evidence type="ECO:0000313" key="17">
    <source>
        <dbReference type="EMBL" id="CDZ79026.1"/>
    </source>
</evidence>
<keyword evidence="8 15" id="KW-0963">Cytoplasm</keyword>
<proteinExistence type="inferred from homology"/>
<accession>A0A078L1F5</accession>
<dbReference type="GO" id="GO:0000105">
    <property type="term" value="P:L-histidine biosynthetic process"/>
    <property type="evidence" value="ECO:0007669"/>
    <property type="project" value="UniProtKB-UniRule"/>
</dbReference>
<feature type="region of interest" description="Phosphoribosyl-ATP pyrophosphohydrolase" evidence="15">
    <location>
        <begin position="115"/>
        <end position="209"/>
    </location>
</feature>
<reference evidence="17 18" key="1">
    <citation type="submission" date="2014-06" db="EMBL/GenBank/DDBJ databases">
        <authorList>
            <person name="Urmite Genomes Urmite Genomes"/>
        </authorList>
    </citation>
    <scope>NUCLEOTIDE SEQUENCE [LARGE SCALE GENOMIC DNA]</scope>
</reference>
<comment type="catalytic activity">
    <reaction evidence="2 15">
        <text>1-(5-phospho-beta-D-ribosyl)-ATP + H2O = 1-(5-phospho-beta-D-ribosyl)-5'-AMP + diphosphate + H(+)</text>
        <dbReference type="Rhea" id="RHEA:22828"/>
        <dbReference type="ChEBI" id="CHEBI:15377"/>
        <dbReference type="ChEBI" id="CHEBI:15378"/>
        <dbReference type="ChEBI" id="CHEBI:33019"/>
        <dbReference type="ChEBI" id="CHEBI:59457"/>
        <dbReference type="ChEBI" id="CHEBI:73183"/>
        <dbReference type="EC" id="3.6.1.31"/>
    </reaction>
</comment>
<name>A0A078L1F5_9GAMM</name>
<dbReference type="NCBIfam" id="NF000768">
    <property type="entry name" value="PRK00051.1"/>
    <property type="match status" value="1"/>
</dbReference>
<comment type="subcellular location">
    <subcellularLocation>
        <location evidence="3 15">Cytoplasm</location>
    </subcellularLocation>
</comment>
<dbReference type="STRING" id="1034943.BN59_03342"/>
<comment type="similarity">
    <text evidence="6 15">In the C-terminal section; belongs to the PRA-PH family.</text>
</comment>
<keyword evidence="11 15" id="KW-0378">Hydrolase</keyword>
<dbReference type="CDD" id="cd11534">
    <property type="entry name" value="NTP-PPase_HisIE_like"/>
    <property type="match status" value="1"/>
</dbReference>
<dbReference type="HAMAP" id="MF_01020">
    <property type="entry name" value="HisE"/>
    <property type="match status" value="1"/>
</dbReference>
<comment type="pathway">
    <text evidence="5 15">Amino-acid biosynthesis; L-histidine biosynthesis; L-histidine from 5-phospho-alpha-D-ribose 1-diphosphate: step 2/9.</text>
</comment>
<evidence type="ECO:0000256" key="2">
    <source>
        <dbReference type="ARBA" id="ARBA00001460"/>
    </source>
</evidence>
<evidence type="ECO:0000256" key="14">
    <source>
        <dbReference type="ARBA" id="ARBA00023268"/>
    </source>
</evidence>
<evidence type="ECO:0000256" key="1">
    <source>
        <dbReference type="ARBA" id="ARBA00000024"/>
    </source>
</evidence>
<evidence type="ECO:0000313" key="18">
    <source>
        <dbReference type="Proteomes" id="UP000044071"/>
    </source>
</evidence>
<dbReference type="eggNOG" id="COG0140">
    <property type="taxonomic scope" value="Bacteria"/>
</dbReference>
<gene>
    <name evidence="17" type="primary">hisE</name>
    <name evidence="15" type="synonym">hisI</name>
    <name evidence="15" type="synonym">hisIE</name>
    <name evidence="17" type="ORF">BN59_03342</name>
</gene>
<dbReference type="GO" id="GO:0004635">
    <property type="term" value="F:phosphoribosyl-AMP cyclohydrolase activity"/>
    <property type="evidence" value="ECO:0007669"/>
    <property type="project" value="UniProtKB-UniRule"/>
</dbReference>
<organism evidence="17 18">
    <name type="scientific">Legionella massiliensis</name>
    <dbReference type="NCBI Taxonomy" id="1034943"/>
    <lineage>
        <taxon>Bacteria</taxon>
        <taxon>Pseudomonadati</taxon>
        <taxon>Pseudomonadota</taxon>
        <taxon>Gammaproteobacteria</taxon>
        <taxon>Legionellales</taxon>
        <taxon>Legionellaceae</taxon>
        <taxon>Legionella</taxon>
    </lineage>
</organism>
<dbReference type="EC" id="3.5.4.19" evidence="15"/>
<dbReference type="Gene3D" id="3.10.20.810">
    <property type="entry name" value="Phosphoribosyl-AMP cyclohydrolase"/>
    <property type="match status" value="1"/>
</dbReference>
<dbReference type="UniPathway" id="UPA00031">
    <property type="reaction ID" value="UER00007"/>
</dbReference>
<comment type="pathway">
    <text evidence="4 15">Amino-acid biosynthesis; L-histidine biosynthesis; L-histidine from 5-phospho-alpha-D-ribose 1-diphosphate: step 3/9.</text>
</comment>
<dbReference type="GO" id="GO:0005737">
    <property type="term" value="C:cytoplasm"/>
    <property type="evidence" value="ECO:0007669"/>
    <property type="project" value="UniProtKB-SubCell"/>
</dbReference>
<evidence type="ECO:0000256" key="8">
    <source>
        <dbReference type="ARBA" id="ARBA00022490"/>
    </source>
</evidence>
<dbReference type="RefSeq" id="WP_044012182.1">
    <property type="nucleotide sequence ID" value="NZ_CCVW01000004.1"/>
</dbReference>
<dbReference type="NCBIfam" id="NF002747">
    <property type="entry name" value="PRK02759.1"/>
    <property type="match status" value="1"/>
</dbReference>
<dbReference type="HAMAP" id="MF_01019">
    <property type="entry name" value="HisIE"/>
    <property type="match status" value="1"/>
</dbReference>
<dbReference type="InterPro" id="IPR002496">
    <property type="entry name" value="PRib_AMP_CycHydrolase_dom"/>
</dbReference>
<keyword evidence="14 15" id="KW-0511">Multifunctional enzyme</keyword>
<evidence type="ECO:0000256" key="4">
    <source>
        <dbReference type="ARBA" id="ARBA00005169"/>
    </source>
</evidence>
<sequence>MNDFQPSQLDWQKMNGLIPAIIQNANNGEVLMLAYMNEQALTVTLETRQVSFYSRSKQRLWTKGESSGHFLSLKAISLDCDGDSLLVQVEPQGPSCHLGNSSCFQPPMEFKLGILDSLIKVIEERAQSNEASSYTAKLLAEGLNRCAQKVGEEAVETVIAAVSKNREELINEASDLIFHLLVMLQACELSFYELLDCLQKRHQSFGERV</sequence>
<dbReference type="AlphaFoldDB" id="A0A078L1F5"/>
<evidence type="ECO:0000256" key="13">
    <source>
        <dbReference type="ARBA" id="ARBA00023102"/>
    </source>
</evidence>
<dbReference type="Pfam" id="PF01503">
    <property type="entry name" value="PRA-PH"/>
    <property type="match status" value="1"/>
</dbReference>
<evidence type="ECO:0000259" key="16">
    <source>
        <dbReference type="Pfam" id="PF01502"/>
    </source>
</evidence>
<keyword evidence="18" id="KW-1185">Reference proteome</keyword>
<dbReference type="EMBL" id="CCSB01000004">
    <property type="protein sequence ID" value="CDZ79026.1"/>
    <property type="molecule type" value="Genomic_DNA"/>
</dbReference>
<keyword evidence="13 15" id="KW-0368">Histidine biosynthesis</keyword>
<evidence type="ECO:0000256" key="15">
    <source>
        <dbReference type="HAMAP-Rule" id="MF_01019"/>
    </source>
</evidence>
<feature type="domain" description="Phosphoribosyl-AMP cyclohydrolase" evidence="16">
    <location>
        <begin position="32"/>
        <end position="105"/>
    </location>
</feature>
<evidence type="ECO:0000256" key="9">
    <source>
        <dbReference type="ARBA" id="ARBA00022605"/>
    </source>
</evidence>
<evidence type="ECO:0000256" key="7">
    <source>
        <dbReference type="ARBA" id="ARBA00008299"/>
    </source>
</evidence>
<dbReference type="PANTHER" id="PTHR42945:SF9">
    <property type="entry name" value="HISTIDINE BIOSYNTHESIS BIFUNCTIONAL PROTEIN HISIE"/>
    <property type="match status" value="1"/>
</dbReference>
<dbReference type="FunFam" id="3.10.20.810:FF:000001">
    <property type="entry name" value="Histidine biosynthesis bifunctional protein HisIE"/>
    <property type="match status" value="1"/>
</dbReference>
<comment type="catalytic activity">
    <reaction evidence="1 15">
        <text>1-(5-phospho-beta-D-ribosyl)-5'-AMP + H2O = 1-(5-phospho-beta-D-ribosyl)-5-[(5-phospho-beta-D-ribosylamino)methylideneamino]imidazole-4-carboxamide</text>
        <dbReference type="Rhea" id="RHEA:20049"/>
        <dbReference type="ChEBI" id="CHEBI:15377"/>
        <dbReference type="ChEBI" id="CHEBI:58435"/>
        <dbReference type="ChEBI" id="CHEBI:59457"/>
        <dbReference type="EC" id="3.5.4.19"/>
    </reaction>
</comment>
<dbReference type="SUPFAM" id="SSF141734">
    <property type="entry name" value="HisI-like"/>
    <property type="match status" value="1"/>
</dbReference>
<dbReference type="InterPro" id="IPR021130">
    <property type="entry name" value="PRib-ATP_PPHydrolase-like"/>
</dbReference>
<dbReference type="NCBIfam" id="TIGR03188">
    <property type="entry name" value="histidine_hisI"/>
    <property type="match status" value="1"/>
</dbReference>